<evidence type="ECO:0000259" key="1">
    <source>
        <dbReference type="Pfam" id="PF14397"/>
    </source>
</evidence>
<organism evidence="2 3">
    <name type="scientific">Flagellimonas hymeniacidonis</name>
    <dbReference type="NCBI Taxonomy" id="2603628"/>
    <lineage>
        <taxon>Bacteria</taxon>
        <taxon>Pseudomonadati</taxon>
        <taxon>Bacteroidota</taxon>
        <taxon>Flavobacteriia</taxon>
        <taxon>Flavobacteriales</taxon>
        <taxon>Flavobacteriaceae</taxon>
        <taxon>Flagellimonas</taxon>
    </lineage>
</organism>
<dbReference type="EMBL" id="VRUR01000001">
    <property type="protein sequence ID" value="TXN36886.1"/>
    <property type="molecule type" value="Genomic_DNA"/>
</dbReference>
<evidence type="ECO:0000313" key="2">
    <source>
        <dbReference type="EMBL" id="TXN36886.1"/>
    </source>
</evidence>
<dbReference type="InterPro" id="IPR039523">
    <property type="entry name" value="RimK-rel_E_lig_ATP-grasp"/>
</dbReference>
<dbReference type="GO" id="GO:0005737">
    <property type="term" value="C:cytoplasm"/>
    <property type="evidence" value="ECO:0007669"/>
    <property type="project" value="TreeGrafter"/>
</dbReference>
<dbReference type="PANTHER" id="PTHR21621:SF0">
    <property type="entry name" value="BETA-CITRYLGLUTAMATE SYNTHASE B-RELATED"/>
    <property type="match status" value="1"/>
</dbReference>
<dbReference type="GO" id="GO:0009432">
    <property type="term" value="P:SOS response"/>
    <property type="evidence" value="ECO:0007669"/>
    <property type="project" value="TreeGrafter"/>
</dbReference>
<dbReference type="Gene3D" id="3.30.470.20">
    <property type="entry name" value="ATP-grasp fold, B domain"/>
    <property type="match status" value="1"/>
</dbReference>
<keyword evidence="2" id="KW-0436">Ligase</keyword>
<dbReference type="PANTHER" id="PTHR21621">
    <property type="entry name" value="RIBOSOMAL PROTEIN S6 MODIFICATION PROTEIN"/>
    <property type="match status" value="1"/>
</dbReference>
<comment type="caution">
    <text evidence="2">The sequence shown here is derived from an EMBL/GenBank/DDBJ whole genome shotgun (WGS) entry which is preliminary data.</text>
</comment>
<dbReference type="AlphaFoldDB" id="A0A5C8V664"/>
<dbReference type="GO" id="GO:0018169">
    <property type="term" value="F:ribosomal S6-glutamic acid ligase activity"/>
    <property type="evidence" value="ECO:0007669"/>
    <property type="project" value="TreeGrafter"/>
</dbReference>
<dbReference type="Pfam" id="PF14397">
    <property type="entry name" value="ATPgrasp_ST"/>
    <property type="match status" value="1"/>
</dbReference>
<protein>
    <submittedName>
        <fullName evidence="2">Alpha-L-glutamate ligase-like protein</fullName>
    </submittedName>
</protein>
<dbReference type="SUPFAM" id="SSF56059">
    <property type="entry name" value="Glutathione synthetase ATP-binding domain-like"/>
    <property type="match status" value="1"/>
</dbReference>
<dbReference type="RefSeq" id="WP_147740719.1">
    <property type="nucleotide sequence ID" value="NZ_VRUR01000001.1"/>
</dbReference>
<keyword evidence="3" id="KW-1185">Reference proteome</keyword>
<name>A0A5C8V664_9FLAO</name>
<gene>
    <name evidence="2" type="ORF">FVB32_00950</name>
</gene>
<reference evidence="2 3" key="1">
    <citation type="submission" date="2019-08" db="EMBL/GenBank/DDBJ databases">
        <title>Professor.</title>
        <authorList>
            <person name="Park J.S."/>
        </authorList>
    </citation>
    <scope>NUCLEOTIDE SEQUENCE [LARGE SCALE GENOMIC DNA]</scope>
    <source>
        <strain evidence="2 3">176CP5-101</strain>
    </source>
</reference>
<feature type="domain" description="Alpha-L-glutamate ligase-related protein ATP-grasp" evidence="1">
    <location>
        <begin position="19"/>
        <end position="287"/>
    </location>
</feature>
<dbReference type="Proteomes" id="UP000321456">
    <property type="component" value="Unassembled WGS sequence"/>
</dbReference>
<sequence>MIQKIFNIKNTAGVMGLNRRNLELIYPHNKRANYSLADDKVKTKEILHQNHIACAETYTVITKVSEIKKKWALCKSKNAMAVKPANGCGGGGIKILKKTNEGEWKSGEKVISEAQIFQHITSIVSGLFSMNSSDSCLIEECIVPHPFFAEIYDKGVPDFRVITLKGQPIMGMLRMPTSKSGGKANLHQKGVGIGVDLEKGTLTQVYDGKQYMDHHPDNPNKVNGKPIPYWDEMITLSIKTAKAFPLDYLGIDLVIDAVKGPQIMEVNVRPGLGIQLVNQCGLQKAIKERCEMV</sequence>
<evidence type="ECO:0000313" key="3">
    <source>
        <dbReference type="Proteomes" id="UP000321456"/>
    </source>
</evidence>
<accession>A0A5C8V664</accession>
<proteinExistence type="predicted"/>